<evidence type="ECO:0000256" key="1">
    <source>
        <dbReference type="SAM" id="MobiDB-lite"/>
    </source>
</evidence>
<sequence>MDFIPREVHEFHQAEGVKPAKKPLAKRAQVARVGPDFR</sequence>
<protein>
    <submittedName>
        <fullName evidence="2">Uncharacterized protein</fullName>
    </submittedName>
</protein>
<feature type="region of interest" description="Disordered" evidence="1">
    <location>
        <begin position="12"/>
        <end position="38"/>
    </location>
</feature>
<organism evidence="2">
    <name type="scientific">marine metagenome</name>
    <dbReference type="NCBI Taxonomy" id="408172"/>
    <lineage>
        <taxon>unclassified sequences</taxon>
        <taxon>metagenomes</taxon>
        <taxon>ecological metagenomes</taxon>
    </lineage>
</organism>
<dbReference type="AlphaFoldDB" id="A0A381VX70"/>
<proteinExistence type="predicted"/>
<dbReference type="EMBL" id="UINC01009921">
    <property type="protein sequence ID" value="SVA44348.1"/>
    <property type="molecule type" value="Genomic_DNA"/>
</dbReference>
<name>A0A381VX70_9ZZZZ</name>
<feature type="non-terminal residue" evidence="2">
    <location>
        <position position="38"/>
    </location>
</feature>
<evidence type="ECO:0000313" key="2">
    <source>
        <dbReference type="EMBL" id="SVA44348.1"/>
    </source>
</evidence>
<gene>
    <name evidence="2" type="ORF">METZ01_LOCUS97202</name>
</gene>
<accession>A0A381VX70</accession>
<reference evidence="2" key="1">
    <citation type="submission" date="2018-05" db="EMBL/GenBank/DDBJ databases">
        <authorList>
            <person name="Lanie J.A."/>
            <person name="Ng W.-L."/>
            <person name="Kazmierczak K.M."/>
            <person name="Andrzejewski T.M."/>
            <person name="Davidsen T.M."/>
            <person name="Wayne K.J."/>
            <person name="Tettelin H."/>
            <person name="Glass J.I."/>
            <person name="Rusch D."/>
            <person name="Podicherti R."/>
            <person name="Tsui H.-C.T."/>
            <person name="Winkler M.E."/>
        </authorList>
    </citation>
    <scope>NUCLEOTIDE SEQUENCE</scope>
</reference>